<dbReference type="Proteomes" id="UP000247409">
    <property type="component" value="Unassembled WGS sequence"/>
</dbReference>
<protein>
    <recommendedName>
        <fullName evidence="3">F-box domain-containing protein</fullName>
    </recommendedName>
</protein>
<comment type="caution">
    <text evidence="1">The sequence shown here is derived from an EMBL/GenBank/DDBJ whole genome shotgun (WGS) entry which is preliminary data.</text>
</comment>
<dbReference type="AlphaFoldDB" id="A0A2V3ITE7"/>
<organism evidence="1 2">
    <name type="scientific">Gracilariopsis chorda</name>
    <dbReference type="NCBI Taxonomy" id="448386"/>
    <lineage>
        <taxon>Eukaryota</taxon>
        <taxon>Rhodophyta</taxon>
        <taxon>Florideophyceae</taxon>
        <taxon>Rhodymeniophycidae</taxon>
        <taxon>Gracilariales</taxon>
        <taxon>Gracilariaceae</taxon>
        <taxon>Gracilariopsis</taxon>
    </lineage>
</organism>
<accession>A0A2V3ITE7</accession>
<gene>
    <name evidence="1" type="ORF">BWQ96_05254</name>
</gene>
<evidence type="ECO:0000313" key="1">
    <source>
        <dbReference type="EMBL" id="PXF45007.1"/>
    </source>
</evidence>
<proteinExistence type="predicted"/>
<dbReference type="EMBL" id="NBIV01000075">
    <property type="protein sequence ID" value="PXF45007.1"/>
    <property type="molecule type" value="Genomic_DNA"/>
</dbReference>
<name>A0A2V3ITE7_9FLOR</name>
<sequence>MSNFPCDVLQRIFSIGVSIFSIGVREVWRPAHGEYAHLSVSSAEDVEGGYRLLFKPDRDDFRGIPEVFTLMQCAQVCKVWSDAIIEKRFWDSNVTTMLGEQYAEPWKLGRRWNALFAHVPVPILGTMDQFLSNIGKIETSIRRGRPSFHVYLPLSSDRRRETIRAWCSLEPFLRTKALHLKVSNMTTGDDDLFRGKRVGFKTLTLNEWPLLQSLDVDLAENGILSPAMVRSRTELDSKLEHVVRANLPFPCLKKLSLPTPPNGRGAQLVTLVAPKVEHCFIFNSGYSNDPPGGDMHCNCIWHSQFLQEDKKYRTFVTPYFLHAFLWLGPKAIGYERWIWEWFSRKSHCPDYGVLISERRDGKVYEVGFTLKQFFRRGRSSRNLYSFSCLSAEGFQNLLNHVVNLLEQLCSFWAQLESVRCWR</sequence>
<reference evidence="1 2" key="1">
    <citation type="journal article" date="2018" name="Mol. Biol. Evol.">
        <title>Analysis of the draft genome of the red seaweed Gracilariopsis chorda provides insights into genome size evolution in Rhodophyta.</title>
        <authorList>
            <person name="Lee J."/>
            <person name="Yang E.C."/>
            <person name="Graf L."/>
            <person name="Yang J.H."/>
            <person name="Qiu H."/>
            <person name="Zel Zion U."/>
            <person name="Chan C.X."/>
            <person name="Stephens T.G."/>
            <person name="Weber A.P.M."/>
            <person name="Boo G.H."/>
            <person name="Boo S.M."/>
            <person name="Kim K.M."/>
            <person name="Shin Y."/>
            <person name="Jung M."/>
            <person name="Lee S.J."/>
            <person name="Yim H.S."/>
            <person name="Lee J.H."/>
            <person name="Bhattacharya D."/>
            <person name="Yoon H.S."/>
        </authorList>
    </citation>
    <scope>NUCLEOTIDE SEQUENCE [LARGE SCALE GENOMIC DNA]</scope>
    <source>
        <strain evidence="1 2">SKKU-2015</strain>
        <tissue evidence="1">Whole body</tissue>
    </source>
</reference>
<evidence type="ECO:0000313" key="2">
    <source>
        <dbReference type="Proteomes" id="UP000247409"/>
    </source>
</evidence>
<evidence type="ECO:0008006" key="3">
    <source>
        <dbReference type="Google" id="ProtNLM"/>
    </source>
</evidence>
<keyword evidence="2" id="KW-1185">Reference proteome</keyword>